<dbReference type="InterPro" id="IPR029479">
    <property type="entry name" value="Nitroreductase"/>
</dbReference>
<comment type="similarity">
    <text evidence="1 5">Belongs to the flavin oxidoreductase frp family.</text>
</comment>
<dbReference type="RefSeq" id="WP_099521161.1">
    <property type="nucleotide sequence ID" value="NZ_CP016808.1"/>
</dbReference>
<dbReference type="CDD" id="cd02146">
    <property type="entry name" value="NfsA-like"/>
    <property type="match status" value="1"/>
</dbReference>
<evidence type="ECO:0000256" key="5">
    <source>
        <dbReference type="PIRNR" id="PIRNR005426"/>
    </source>
</evidence>
<dbReference type="Gene3D" id="3.40.109.10">
    <property type="entry name" value="NADH Oxidase"/>
    <property type="match status" value="1"/>
</dbReference>
<evidence type="ECO:0000313" key="7">
    <source>
        <dbReference type="EMBL" id="ANY70232.1"/>
    </source>
</evidence>
<accession>A0A1B2DR93</accession>
<dbReference type="PANTHER" id="PTHR43425:SF3">
    <property type="entry name" value="NADPH-DEPENDENT OXIDOREDUCTASE"/>
    <property type="match status" value="1"/>
</dbReference>
<keyword evidence="3 5" id="KW-0288">FMN</keyword>
<evidence type="ECO:0000259" key="6">
    <source>
        <dbReference type="Pfam" id="PF00881"/>
    </source>
</evidence>
<gene>
    <name evidence="7" type="ORF">BBD42_29800</name>
</gene>
<dbReference type="InterPro" id="IPR016446">
    <property type="entry name" value="Flavin_OxRdtase_Frp"/>
</dbReference>
<evidence type="ECO:0000256" key="4">
    <source>
        <dbReference type="ARBA" id="ARBA00023002"/>
    </source>
</evidence>
<keyword evidence="2 5" id="KW-0285">Flavoprotein</keyword>
<dbReference type="SUPFAM" id="SSF55469">
    <property type="entry name" value="FMN-dependent nitroreductase-like"/>
    <property type="match status" value="1"/>
</dbReference>
<dbReference type="InterPro" id="IPR000415">
    <property type="entry name" value="Nitroreductase-like"/>
</dbReference>
<dbReference type="Pfam" id="PF00881">
    <property type="entry name" value="Nitroreductase"/>
    <property type="match status" value="1"/>
</dbReference>
<dbReference type="PANTHER" id="PTHR43425">
    <property type="entry name" value="OXYGEN-INSENSITIVE NADPH NITROREDUCTASE"/>
    <property type="match status" value="1"/>
</dbReference>
<evidence type="ECO:0000256" key="1">
    <source>
        <dbReference type="ARBA" id="ARBA00008366"/>
    </source>
</evidence>
<keyword evidence="4 5" id="KW-0560">Oxidoreductase</keyword>
<feature type="domain" description="Nitroreductase" evidence="6">
    <location>
        <begin position="9"/>
        <end position="165"/>
    </location>
</feature>
<protein>
    <submittedName>
        <fullName evidence="7">NADPH-dependent oxidoreductase</fullName>
    </submittedName>
</protein>
<dbReference type="AlphaFoldDB" id="A0A1B2DR93"/>
<dbReference type="EMBL" id="CP016808">
    <property type="protein sequence ID" value="ANY70232.1"/>
    <property type="molecule type" value="Genomic_DNA"/>
</dbReference>
<name>A0A1B2DR93_9BACL</name>
<dbReference type="NCBIfam" id="NF008033">
    <property type="entry name" value="PRK10765.1"/>
    <property type="match status" value="1"/>
</dbReference>
<dbReference type="GO" id="GO:0016491">
    <property type="term" value="F:oxidoreductase activity"/>
    <property type="evidence" value="ECO:0007669"/>
    <property type="project" value="UniProtKB-UniRule"/>
</dbReference>
<dbReference type="PIRSF" id="PIRSF005426">
    <property type="entry name" value="Frp"/>
    <property type="match status" value="1"/>
</dbReference>
<sequence length="246" mass="27500">MNQTIETILKHVSVRSFTKQTLSERQVRQLVTAAQAASSASFQQAYSIIGVTDPDLLKKIAEEAGHQPFIAEGGHFFVFCADVNRHQQLAEELGMDISKTLEGIDAALLGAIDASLAAQNLVLAAESMGLGVCYIGGVRDGIIKISEWLNLPDYVYPVFGIAVGYPNERNEIKPRIPFEAIYHENQYNVHTKDMIKQYDEAMTLYYAARAGEKRKHTWSESAISSFIRHPRSYMKSFLNGRGWARN</sequence>
<evidence type="ECO:0000256" key="2">
    <source>
        <dbReference type="ARBA" id="ARBA00022630"/>
    </source>
</evidence>
<keyword evidence="5" id="KW-0521">NADP</keyword>
<organism evidence="7">
    <name type="scientific">Paenibacillus sp. BIHB 4019</name>
    <dbReference type="NCBI Taxonomy" id="1870819"/>
    <lineage>
        <taxon>Bacteria</taxon>
        <taxon>Bacillati</taxon>
        <taxon>Bacillota</taxon>
        <taxon>Bacilli</taxon>
        <taxon>Bacillales</taxon>
        <taxon>Paenibacillaceae</taxon>
        <taxon>Paenibacillus</taxon>
    </lineage>
</organism>
<proteinExistence type="inferred from homology"/>
<evidence type="ECO:0000256" key="3">
    <source>
        <dbReference type="ARBA" id="ARBA00022643"/>
    </source>
</evidence>
<reference evidence="7" key="1">
    <citation type="submission" date="2016-08" db="EMBL/GenBank/DDBJ databases">
        <title>Complete Genome Seqeunce of Paenibacillus sp. BIHB 4019 from tea rhizoplane.</title>
        <authorList>
            <person name="Thakur R."/>
            <person name="Swarnkar M.K."/>
            <person name="Gulati A."/>
        </authorList>
    </citation>
    <scope>NUCLEOTIDE SEQUENCE [LARGE SCALE GENOMIC DNA]</scope>
    <source>
        <strain evidence="7">BIHB4019</strain>
    </source>
</reference>